<organism evidence="1 2">
    <name type="scientific">Cristinia sonorae</name>
    <dbReference type="NCBI Taxonomy" id="1940300"/>
    <lineage>
        <taxon>Eukaryota</taxon>
        <taxon>Fungi</taxon>
        <taxon>Dikarya</taxon>
        <taxon>Basidiomycota</taxon>
        <taxon>Agaricomycotina</taxon>
        <taxon>Agaricomycetes</taxon>
        <taxon>Agaricomycetidae</taxon>
        <taxon>Agaricales</taxon>
        <taxon>Pleurotineae</taxon>
        <taxon>Stephanosporaceae</taxon>
        <taxon>Cristinia</taxon>
    </lineage>
</organism>
<sequence>MLACFGLSYSGLIILCDSDGSLGECFVGACRCKGRQPGRAVPSEWEAETLWWTRSPFFGSHMCFSCFAGFFFINKMVGRRLSGFSSSLSISWTLLGVVIHNERATHQPDVGHNKAYSTPHQIPLAGRRILQETPHIRRPFRLQESIGQKYMDLAHAALVSIYLLVTDLAHPAVHCPADAVRLGAGVTPRFLALENPVPRTKRSLWNAQGTRIARRGVKHRKIRVQRASGVCRSHSWRRQGSGPEQLHSTAAVSLGIGRCLALPKTGFWCC</sequence>
<keyword evidence="2" id="KW-1185">Reference proteome</keyword>
<evidence type="ECO:0000313" key="2">
    <source>
        <dbReference type="Proteomes" id="UP000813824"/>
    </source>
</evidence>
<accession>A0A8K0UUI7</accession>
<evidence type="ECO:0000313" key="1">
    <source>
        <dbReference type="EMBL" id="KAH8103612.1"/>
    </source>
</evidence>
<dbReference type="Proteomes" id="UP000813824">
    <property type="component" value="Unassembled WGS sequence"/>
</dbReference>
<dbReference type="AlphaFoldDB" id="A0A8K0UUI7"/>
<protein>
    <submittedName>
        <fullName evidence="1">Uncharacterized protein</fullName>
    </submittedName>
</protein>
<reference evidence="1" key="1">
    <citation type="journal article" date="2021" name="New Phytol.">
        <title>Evolutionary innovations through gain and loss of genes in the ectomycorrhizal Boletales.</title>
        <authorList>
            <person name="Wu G."/>
            <person name="Miyauchi S."/>
            <person name="Morin E."/>
            <person name="Kuo A."/>
            <person name="Drula E."/>
            <person name="Varga T."/>
            <person name="Kohler A."/>
            <person name="Feng B."/>
            <person name="Cao Y."/>
            <person name="Lipzen A."/>
            <person name="Daum C."/>
            <person name="Hundley H."/>
            <person name="Pangilinan J."/>
            <person name="Johnson J."/>
            <person name="Barry K."/>
            <person name="LaButti K."/>
            <person name="Ng V."/>
            <person name="Ahrendt S."/>
            <person name="Min B."/>
            <person name="Choi I.G."/>
            <person name="Park H."/>
            <person name="Plett J.M."/>
            <person name="Magnuson J."/>
            <person name="Spatafora J.W."/>
            <person name="Nagy L.G."/>
            <person name="Henrissat B."/>
            <person name="Grigoriev I.V."/>
            <person name="Yang Z.L."/>
            <person name="Xu J."/>
            <person name="Martin F.M."/>
        </authorList>
    </citation>
    <scope>NUCLEOTIDE SEQUENCE</scope>
    <source>
        <strain evidence="1">KKN 215</strain>
    </source>
</reference>
<dbReference type="EMBL" id="JAEVFJ010000007">
    <property type="protein sequence ID" value="KAH8103612.1"/>
    <property type="molecule type" value="Genomic_DNA"/>
</dbReference>
<comment type="caution">
    <text evidence="1">The sequence shown here is derived from an EMBL/GenBank/DDBJ whole genome shotgun (WGS) entry which is preliminary data.</text>
</comment>
<name>A0A8K0UUI7_9AGAR</name>
<proteinExistence type="predicted"/>
<gene>
    <name evidence="1" type="ORF">BXZ70DRAFT_742710</name>
</gene>